<feature type="compositionally biased region" description="Pro residues" evidence="1">
    <location>
        <begin position="78"/>
        <end position="94"/>
    </location>
</feature>
<dbReference type="EMBL" id="CP017248">
    <property type="protein sequence ID" value="AOR31447.1"/>
    <property type="molecule type" value="Genomic_DNA"/>
</dbReference>
<sequence length="94" mass="9885">MADLANLANPVKATPRAFSHSTPWLPDLSVTPGNPLVTFRTTRHDGPMPSPFSACRTPRGAPATGSRDPVRPGRMLPETPPPVSPPAPGGPDDR</sequence>
<evidence type="ECO:0000313" key="2">
    <source>
        <dbReference type="EMBL" id="AOR31447.1"/>
    </source>
</evidence>
<reference evidence="3" key="1">
    <citation type="submission" date="2016-09" db="EMBL/GenBank/DDBJ databases">
        <title>Streptomyces puniciscabiei strain:TW1S1 Genome sequencing and assembly.</title>
        <authorList>
            <person name="Kim M.-K."/>
            <person name="Kim S.B."/>
        </authorList>
    </citation>
    <scope>NUCLEOTIDE SEQUENCE [LARGE SCALE GENOMIC DNA]</scope>
    <source>
        <strain evidence="3">TW1S1</strain>
    </source>
</reference>
<evidence type="ECO:0000313" key="3">
    <source>
        <dbReference type="Proteomes" id="UP000094960"/>
    </source>
</evidence>
<name>A0A1D7Y744_9ACTN</name>
<dbReference type="AlphaFoldDB" id="A0A1D7Y744"/>
<protein>
    <submittedName>
        <fullName evidence="2">Uncharacterized protein</fullName>
    </submittedName>
</protein>
<accession>A0A1D7Y744</accession>
<organism evidence="2 3">
    <name type="scientific">Streptomyces fodineus</name>
    <dbReference type="NCBI Taxonomy" id="1904616"/>
    <lineage>
        <taxon>Bacteria</taxon>
        <taxon>Bacillati</taxon>
        <taxon>Actinomycetota</taxon>
        <taxon>Actinomycetes</taxon>
        <taxon>Kitasatosporales</taxon>
        <taxon>Streptomycetaceae</taxon>
        <taxon>Streptomyces</taxon>
    </lineage>
</organism>
<dbReference type="KEGG" id="spun:BFF78_10690"/>
<proteinExistence type="predicted"/>
<dbReference type="Proteomes" id="UP000094960">
    <property type="component" value="Chromosome"/>
</dbReference>
<gene>
    <name evidence="2" type="ORF">BFF78_10690</name>
</gene>
<feature type="region of interest" description="Disordered" evidence="1">
    <location>
        <begin position="41"/>
        <end position="94"/>
    </location>
</feature>
<keyword evidence="3" id="KW-1185">Reference proteome</keyword>
<evidence type="ECO:0000256" key="1">
    <source>
        <dbReference type="SAM" id="MobiDB-lite"/>
    </source>
</evidence>